<evidence type="ECO:0008006" key="4">
    <source>
        <dbReference type="Google" id="ProtNLM"/>
    </source>
</evidence>
<dbReference type="RefSeq" id="WP_022603675.1">
    <property type="nucleotide sequence ID" value="NZ_ASSJ01000001.1"/>
</dbReference>
<organism evidence="2 3">
    <name type="scientific">Rubidibacter lacunae KORDI 51-2</name>
    <dbReference type="NCBI Taxonomy" id="582515"/>
    <lineage>
        <taxon>Bacteria</taxon>
        <taxon>Bacillati</taxon>
        <taxon>Cyanobacteriota</taxon>
        <taxon>Cyanophyceae</taxon>
        <taxon>Oscillatoriophycideae</taxon>
        <taxon>Chroococcales</taxon>
        <taxon>Aphanothecaceae</taxon>
        <taxon>Rubidibacter</taxon>
    </lineage>
</organism>
<dbReference type="PANTHER" id="PTHR35733">
    <property type="entry name" value="OS02G0307800 PROTEIN"/>
    <property type="match status" value="1"/>
</dbReference>
<dbReference type="OrthoDB" id="515558at2"/>
<proteinExistence type="predicted"/>
<sequence>MTLPPTRSPDTSEARPINPWDCLLGAAISSGIALPLYLLTRSIAASYANKPIASGNQTAIAIGSAVRTLVVGGCTIATALFALSAVGLVLLAGQTLWQQKRSPRES</sequence>
<dbReference type="Pfam" id="PF11282">
    <property type="entry name" value="DUF3082"/>
    <property type="match status" value="1"/>
</dbReference>
<keyword evidence="1" id="KW-0812">Transmembrane</keyword>
<keyword evidence="1" id="KW-1133">Transmembrane helix</keyword>
<protein>
    <recommendedName>
        <fullName evidence="4">DUF3082 domain-containing protein</fullName>
    </recommendedName>
</protein>
<evidence type="ECO:0000256" key="1">
    <source>
        <dbReference type="SAM" id="Phobius"/>
    </source>
</evidence>
<dbReference type="STRING" id="582515.KR51_00000260"/>
<dbReference type="EMBL" id="ASSJ01000001">
    <property type="protein sequence ID" value="ERN43137.1"/>
    <property type="molecule type" value="Genomic_DNA"/>
</dbReference>
<keyword evidence="3" id="KW-1185">Reference proteome</keyword>
<evidence type="ECO:0000313" key="3">
    <source>
        <dbReference type="Proteomes" id="UP000016960"/>
    </source>
</evidence>
<dbReference type="InParanoid" id="U5DQP1"/>
<dbReference type="AlphaFoldDB" id="U5DQP1"/>
<dbReference type="PANTHER" id="PTHR35733:SF1">
    <property type="entry name" value="OS02G0307800 PROTEIN"/>
    <property type="match status" value="1"/>
</dbReference>
<dbReference type="Proteomes" id="UP000016960">
    <property type="component" value="Unassembled WGS sequence"/>
</dbReference>
<feature type="transmembrane region" description="Helical" evidence="1">
    <location>
        <begin position="59"/>
        <end position="92"/>
    </location>
</feature>
<dbReference type="InterPro" id="IPR021434">
    <property type="entry name" value="DUF3082"/>
</dbReference>
<name>U5DQP1_9CHRO</name>
<gene>
    <name evidence="2" type="ORF">KR51_00000260</name>
</gene>
<accession>U5DQP1</accession>
<reference evidence="2 3" key="1">
    <citation type="submission" date="2013-05" db="EMBL/GenBank/DDBJ databases">
        <title>Draft genome sequence of Rubidibacter lacunae KORDI 51-2.</title>
        <authorList>
            <person name="Choi D.H."/>
            <person name="Noh J.H."/>
            <person name="Kwon K.-K."/>
            <person name="Lee J.-H."/>
            <person name="Ryu J.-Y."/>
        </authorList>
    </citation>
    <scope>NUCLEOTIDE SEQUENCE [LARGE SCALE GENOMIC DNA]</scope>
    <source>
        <strain evidence="2 3">KORDI 51-2</strain>
    </source>
</reference>
<comment type="caution">
    <text evidence="2">The sequence shown here is derived from an EMBL/GenBank/DDBJ whole genome shotgun (WGS) entry which is preliminary data.</text>
</comment>
<dbReference type="eggNOG" id="ENOG5032ZPB">
    <property type="taxonomic scope" value="Bacteria"/>
</dbReference>
<evidence type="ECO:0000313" key="2">
    <source>
        <dbReference type="EMBL" id="ERN43137.1"/>
    </source>
</evidence>
<keyword evidence="1" id="KW-0472">Membrane</keyword>